<name>A0ABU5UFT2_9CYAN</name>
<dbReference type="EMBL" id="JAYGHG010000023">
    <property type="protein sequence ID" value="MEA5582427.1"/>
    <property type="molecule type" value="Genomic_DNA"/>
</dbReference>
<dbReference type="SUPFAM" id="SSF141571">
    <property type="entry name" value="Pentapeptide repeat-like"/>
    <property type="match status" value="2"/>
</dbReference>
<dbReference type="Gene3D" id="3.40.50.2300">
    <property type="match status" value="1"/>
</dbReference>
<dbReference type="Gene3D" id="2.160.20.80">
    <property type="entry name" value="E3 ubiquitin-protein ligase SopA"/>
    <property type="match status" value="2"/>
</dbReference>
<feature type="domain" description="Response regulatory" evidence="2">
    <location>
        <begin position="626"/>
        <end position="745"/>
    </location>
</feature>
<dbReference type="PANTHER" id="PTHR43395">
    <property type="entry name" value="SENSOR HISTIDINE KINASE CHEA"/>
    <property type="match status" value="1"/>
</dbReference>
<dbReference type="InterPro" id="IPR008629">
    <property type="entry name" value="GUN4-like"/>
</dbReference>
<keyword evidence="4" id="KW-1185">Reference proteome</keyword>
<dbReference type="InterPro" id="IPR001646">
    <property type="entry name" value="5peptide_repeat"/>
</dbReference>
<dbReference type="InterPro" id="IPR037215">
    <property type="entry name" value="GUN4-like_sf"/>
</dbReference>
<dbReference type="InterPro" id="IPR001789">
    <property type="entry name" value="Sig_transdc_resp-reg_receiver"/>
</dbReference>
<comment type="caution">
    <text evidence="3">The sequence shown here is derived from an EMBL/GenBank/DDBJ whole genome shotgun (WGS) entry which is preliminary data.</text>
</comment>
<evidence type="ECO:0000256" key="1">
    <source>
        <dbReference type="PROSITE-ProRule" id="PRU00169"/>
    </source>
</evidence>
<evidence type="ECO:0000313" key="3">
    <source>
        <dbReference type="EMBL" id="MEA5582427.1"/>
    </source>
</evidence>
<keyword evidence="1" id="KW-0597">Phosphoprotein</keyword>
<dbReference type="SUPFAM" id="SSF102405">
    <property type="entry name" value="MCP/YpsA-like"/>
    <property type="match status" value="1"/>
</dbReference>
<dbReference type="InterPro" id="IPR041486">
    <property type="entry name" value="ThsA_STALD"/>
</dbReference>
<gene>
    <name evidence="3" type="ORF">VB620_13890</name>
</gene>
<dbReference type="Pfam" id="PF00805">
    <property type="entry name" value="Pentapeptide"/>
    <property type="match status" value="3"/>
</dbReference>
<sequence length="955" mass="108161">MSPNLDDLILRLKSKFTNPRQVVVIGSTSFWNISTPAICESTGEKLAKLDDILLLTGGVSGIPEALSRSFWRHQKPDNSARVIHIQPQGFDPWEYGENLTAGDTLAERRWILAHLAPVYLLLEGGSGAEQEAQWALKAGAIVIPVGCTGGGAQKLYADLTANSEWVRNQWQMETSLEPWKNIGDTSASVEKIATAIVNLIDQALDQKVIPIHTTATLLTELNNLLAAGNWQVANQITFCLFCEKIPKDLTNPGLIHYKDLHKIPDDILREIDRLWVHYSQGRFGFSVQWQIYYQLHDLDNIEDELEWDEAFAQKVGRPEFLAPYDVNRVNYNLDCPPGHLPWFHWQDYTQRKFKGGGIIGGGGLGWEAIFDLSYSLERCGIISPAGKVWSRAEVIKAISKGERIFSRGNLSGIDLQGLDLSAAYFLNADLSHSNLSNTKLHQANFHSANLYEANLDNTQAKNTCFRKANLEGAIFTNSQLIEVDFSQALAFRARFDYSIWKNVNTSEASYWGALAADMLHYYRQDINPKSAYFWGANFYYTKFNNCNFQNTNASYSNWEKAILKNCDFTGLVTANARLNMTQFVGNNWSESQCLQARLETNNITFFDTETETGKALQETWGNTFPKIMIIDDSCTVRKLLGIAFSKAGYGVFKARDGQDAWENLQAGLTCDFIFCDVEMPRMNGFELLEKVKQDEKLKNIPFAIITSRGQDQMRPNFLDKKFRIVGYFTKPYLEEVLLETVASVLGKNLDSSLSPALRKVPPARFFAIGLNLKQRKSLVALLRSHQEFICHFFPENQVIQPELFTLKLKQRTRKTIHISPSVFSTSQTCTFIPDYLFSDNQGVVGNPINYPLYLVIDINTLHNLRTINFDFNEISMIIIGCAEGVEAISSNFLRQLEADRHIKAYIPDLEDENTMETIISVIQGERPINQQIEAQELDQDWQEILLGFDEQTNQD</sequence>
<accession>A0ABU5UFT2</accession>
<dbReference type="Pfam" id="PF18185">
    <property type="entry name" value="STALD"/>
    <property type="match status" value="1"/>
</dbReference>
<protein>
    <submittedName>
        <fullName evidence="3">GUN4 domain-containing protein</fullName>
    </submittedName>
</protein>
<dbReference type="PANTHER" id="PTHR43395:SF1">
    <property type="entry name" value="CHEMOTAXIS PROTEIN CHEA"/>
    <property type="match status" value="1"/>
</dbReference>
<proteinExistence type="predicted"/>
<dbReference type="Gene3D" id="1.10.10.1770">
    <property type="entry name" value="Gun4-like"/>
    <property type="match status" value="1"/>
</dbReference>
<dbReference type="InterPro" id="IPR011006">
    <property type="entry name" value="CheY-like_superfamily"/>
</dbReference>
<dbReference type="SMART" id="SM00448">
    <property type="entry name" value="REC"/>
    <property type="match status" value="1"/>
</dbReference>
<dbReference type="SUPFAM" id="SSF140869">
    <property type="entry name" value="GUN4-like"/>
    <property type="match status" value="1"/>
</dbReference>
<organism evidence="3 4">
    <name type="scientific">Nodularia harveyana UHCC-0300</name>
    <dbReference type="NCBI Taxonomy" id="2974287"/>
    <lineage>
        <taxon>Bacteria</taxon>
        <taxon>Bacillati</taxon>
        <taxon>Cyanobacteriota</taxon>
        <taxon>Cyanophyceae</taxon>
        <taxon>Nostocales</taxon>
        <taxon>Nodulariaceae</taxon>
        <taxon>Nodularia</taxon>
    </lineage>
</organism>
<dbReference type="Pfam" id="PF05419">
    <property type="entry name" value="GUN4"/>
    <property type="match status" value="1"/>
</dbReference>
<dbReference type="Pfam" id="PF00072">
    <property type="entry name" value="Response_reg"/>
    <property type="match status" value="1"/>
</dbReference>
<dbReference type="RefSeq" id="WP_323196743.1">
    <property type="nucleotide sequence ID" value="NZ_JAYGHG010000023.1"/>
</dbReference>
<reference evidence="3 4" key="1">
    <citation type="submission" date="2023-12" db="EMBL/GenBank/DDBJ databases">
        <title>Baltic Sea Cyanobacteria.</title>
        <authorList>
            <person name="Delbaje E."/>
            <person name="Fewer D.P."/>
            <person name="Shishido T.K."/>
        </authorList>
    </citation>
    <scope>NUCLEOTIDE SEQUENCE [LARGE SCALE GENOMIC DNA]</scope>
    <source>
        <strain evidence="3 4">UHCC-0300</strain>
    </source>
</reference>
<evidence type="ECO:0000313" key="4">
    <source>
        <dbReference type="Proteomes" id="UP001302120"/>
    </source>
</evidence>
<dbReference type="Gene3D" id="3.40.50.450">
    <property type="match status" value="1"/>
</dbReference>
<feature type="modified residue" description="4-aspartylphosphate" evidence="1">
    <location>
        <position position="676"/>
    </location>
</feature>
<dbReference type="InterPro" id="IPR051315">
    <property type="entry name" value="Bact_Chemotaxis_CheA"/>
</dbReference>
<dbReference type="PROSITE" id="PS50110">
    <property type="entry name" value="RESPONSE_REGULATORY"/>
    <property type="match status" value="1"/>
</dbReference>
<dbReference type="Gene3D" id="1.25.40.620">
    <property type="match status" value="1"/>
</dbReference>
<dbReference type="SUPFAM" id="SSF52172">
    <property type="entry name" value="CheY-like"/>
    <property type="match status" value="1"/>
</dbReference>
<dbReference type="Proteomes" id="UP001302120">
    <property type="component" value="Unassembled WGS sequence"/>
</dbReference>
<evidence type="ECO:0000259" key="2">
    <source>
        <dbReference type="PROSITE" id="PS50110"/>
    </source>
</evidence>